<dbReference type="PIRSF" id="PIRSF012524">
    <property type="entry name" value="YitL_S1"/>
    <property type="match status" value="1"/>
</dbReference>
<dbReference type="InterPro" id="IPR048587">
    <property type="entry name" value="CvfB_S1_3rd"/>
</dbReference>
<dbReference type="Gene3D" id="2.40.50.330">
    <property type="match status" value="1"/>
</dbReference>
<feature type="domain" description="S1 motif" evidence="2">
    <location>
        <begin position="152"/>
        <end position="214"/>
    </location>
</feature>
<dbReference type="InterPro" id="IPR036388">
    <property type="entry name" value="WH-like_DNA-bd_sf"/>
</dbReference>
<sequence length="288" mass="32568">MKELLANVWSGLVTDENDKYYYIQKNGMTFSLAKSEGTEYSIGEFVEGFGYRNQKDQLRFTTKIPKVRQDHYAFATVVAQRKDLGVFVDIGLDDKEIVLSVDELPAMKELWPKKGDHVLVKIKVDEKERVWVTLAEDTHFKAMSRAANQEAMQNKDVKGLVYRVKLVGTYVLTDDFYIAFIHPSERDMEPRLGQEVSGRVIGVRPDGVLNLSLRPRGYEVIGDDAQMILTFLNNSEDGTIPFTDKSTPEDINARFAISKASFKRALGSLMKQGLIVQEDGMTKLVNKG</sequence>
<reference evidence="3 4" key="1">
    <citation type="submission" date="2019-01" db="EMBL/GenBank/DDBJ databases">
        <title>Vagococcus silagei sp. nov. isolated from brewer's grain.</title>
        <authorList>
            <person name="Guu J.-R."/>
        </authorList>
    </citation>
    <scope>NUCLEOTIDE SEQUENCE [LARGE SCALE GENOMIC DNA]</scope>
    <source>
        <strain evidence="3 4">2B-2</strain>
    </source>
</reference>
<protein>
    <submittedName>
        <fullName evidence="3">DNA-binding protein</fullName>
    </submittedName>
</protein>
<organism evidence="3 4">
    <name type="scientific">Vagococcus silagei</name>
    <dbReference type="NCBI Taxonomy" id="2508885"/>
    <lineage>
        <taxon>Bacteria</taxon>
        <taxon>Bacillati</taxon>
        <taxon>Bacillota</taxon>
        <taxon>Bacilli</taxon>
        <taxon>Lactobacillales</taxon>
        <taxon>Enterococcaceae</taxon>
        <taxon>Vagococcus</taxon>
    </lineage>
</organism>
<dbReference type="InterPro" id="IPR003029">
    <property type="entry name" value="S1_domain"/>
</dbReference>
<dbReference type="PANTHER" id="PTHR37296:SF1">
    <property type="entry name" value="CONSERVED VIRULENCE FACTOR B"/>
    <property type="match status" value="1"/>
</dbReference>
<comment type="caution">
    <text evidence="3">The sequence shown here is derived from an EMBL/GenBank/DDBJ whole genome shotgun (WGS) entry which is preliminary data.</text>
</comment>
<dbReference type="EMBL" id="SDGV01000010">
    <property type="protein sequence ID" value="THB61655.1"/>
    <property type="molecule type" value="Genomic_DNA"/>
</dbReference>
<dbReference type="Pfam" id="PF13509">
    <property type="entry name" value="S1_2"/>
    <property type="match status" value="1"/>
</dbReference>
<dbReference type="Gene3D" id="2.40.50.140">
    <property type="entry name" value="Nucleic acid-binding proteins"/>
    <property type="match status" value="2"/>
</dbReference>
<dbReference type="RefSeq" id="WP_136136427.1">
    <property type="nucleotide sequence ID" value="NZ_SDGV01000010.1"/>
</dbReference>
<dbReference type="Proteomes" id="UP000310506">
    <property type="component" value="Unassembled WGS sequence"/>
</dbReference>
<dbReference type="Pfam" id="PF21191">
    <property type="entry name" value="CvfB_1st"/>
    <property type="match status" value="1"/>
</dbReference>
<dbReference type="InterPro" id="IPR012340">
    <property type="entry name" value="NA-bd_OB-fold"/>
</dbReference>
<evidence type="ECO:0000313" key="4">
    <source>
        <dbReference type="Proteomes" id="UP000310506"/>
    </source>
</evidence>
<dbReference type="PANTHER" id="PTHR37296">
    <property type="entry name" value="CONSERVED VIRULENCE FACTOR B"/>
    <property type="match status" value="1"/>
</dbReference>
<gene>
    <name evidence="3" type="ORF">ESZ54_04175</name>
</gene>
<name>A0A4S3B9D4_9ENTE</name>
<keyword evidence="4" id="KW-1185">Reference proteome</keyword>
<evidence type="ECO:0000259" key="2">
    <source>
        <dbReference type="SMART" id="SM00316"/>
    </source>
</evidence>
<evidence type="ECO:0000313" key="3">
    <source>
        <dbReference type="EMBL" id="THB61655.1"/>
    </source>
</evidence>
<keyword evidence="3" id="KW-0238">DNA-binding</keyword>
<dbReference type="OrthoDB" id="9801597at2"/>
<dbReference type="GO" id="GO:0003677">
    <property type="term" value="F:DNA binding"/>
    <property type="evidence" value="ECO:0007669"/>
    <property type="project" value="UniProtKB-KW"/>
</dbReference>
<dbReference type="Gene3D" id="1.10.10.10">
    <property type="entry name" value="Winged helix-like DNA-binding domain superfamily/Winged helix DNA-binding domain"/>
    <property type="match status" value="1"/>
</dbReference>
<comment type="similarity">
    <text evidence="1">Belongs to the CvfB family.</text>
</comment>
<dbReference type="Pfam" id="PF21543">
    <property type="entry name" value="CvfB_2nd"/>
    <property type="match status" value="1"/>
</dbReference>
<dbReference type="InterPro" id="IPR039566">
    <property type="entry name" value="CvfB_S1_st"/>
</dbReference>
<dbReference type="InterPro" id="IPR014464">
    <property type="entry name" value="CvfB_fam"/>
</dbReference>
<dbReference type="InterPro" id="IPR048588">
    <property type="entry name" value="CvfB_S1_2nd"/>
</dbReference>
<feature type="domain" description="S1 motif" evidence="2">
    <location>
        <begin position="69"/>
        <end position="135"/>
    </location>
</feature>
<dbReference type="AlphaFoldDB" id="A0A4S3B9D4"/>
<dbReference type="SMART" id="SM00316">
    <property type="entry name" value="S1"/>
    <property type="match status" value="2"/>
</dbReference>
<dbReference type="SUPFAM" id="SSF50249">
    <property type="entry name" value="Nucleic acid-binding proteins"/>
    <property type="match status" value="1"/>
</dbReference>
<evidence type="ECO:0000256" key="1">
    <source>
        <dbReference type="PIRNR" id="PIRNR012524"/>
    </source>
</evidence>
<accession>A0A4S3B9D4</accession>
<proteinExistence type="inferred from homology"/>
<dbReference type="Pfam" id="PF17783">
    <property type="entry name" value="WHD_CvfB"/>
    <property type="match status" value="1"/>
</dbReference>
<dbReference type="InterPro" id="IPR040764">
    <property type="entry name" value="CvfB_WH"/>
</dbReference>